<comment type="caution">
    <text evidence="2">The sequence shown here is derived from an EMBL/GenBank/DDBJ whole genome shotgun (WGS) entry which is preliminary data.</text>
</comment>
<sequence length="155" mass="18075">MAGRNTSGIRAASAGRFPDTSWRAGTPSLYHDKCARPQIERVKSAPPRTYAQREYAKCDVVRNDEIWKNRCQNEGKMTRKWEENWGFLKDYDPKGRPKPKKELPEKVSIFSDKVPNTTSRQFGHRVKSAPARTMQKFERLTNYRAKTNKELMCYD</sequence>
<protein>
    <submittedName>
        <fullName evidence="2">Uncharacterized protein</fullName>
    </submittedName>
</protein>
<feature type="region of interest" description="Disordered" evidence="1">
    <location>
        <begin position="1"/>
        <end position="29"/>
    </location>
</feature>
<dbReference type="EMBL" id="MU825895">
    <property type="protein sequence ID" value="KAJ7383680.1"/>
    <property type="molecule type" value="Genomic_DNA"/>
</dbReference>
<evidence type="ECO:0000256" key="1">
    <source>
        <dbReference type="SAM" id="MobiDB-lite"/>
    </source>
</evidence>
<feature type="compositionally biased region" description="Basic and acidic residues" evidence="1">
    <location>
        <begin position="92"/>
        <end position="105"/>
    </location>
</feature>
<keyword evidence="3" id="KW-1185">Reference proteome</keyword>
<dbReference type="InterPro" id="IPR020339">
    <property type="entry name" value="C20orf85-like"/>
</dbReference>
<evidence type="ECO:0000313" key="3">
    <source>
        <dbReference type="Proteomes" id="UP001163046"/>
    </source>
</evidence>
<accession>A0A9W9ZLU8</accession>
<dbReference type="Proteomes" id="UP001163046">
    <property type="component" value="Unassembled WGS sequence"/>
</dbReference>
<organism evidence="2 3">
    <name type="scientific">Desmophyllum pertusum</name>
    <dbReference type="NCBI Taxonomy" id="174260"/>
    <lineage>
        <taxon>Eukaryota</taxon>
        <taxon>Metazoa</taxon>
        <taxon>Cnidaria</taxon>
        <taxon>Anthozoa</taxon>
        <taxon>Hexacorallia</taxon>
        <taxon>Scleractinia</taxon>
        <taxon>Caryophylliina</taxon>
        <taxon>Caryophylliidae</taxon>
        <taxon>Desmophyllum</taxon>
    </lineage>
</organism>
<feature type="region of interest" description="Disordered" evidence="1">
    <location>
        <begin position="92"/>
        <end position="130"/>
    </location>
</feature>
<evidence type="ECO:0000313" key="2">
    <source>
        <dbReference type="EMBL" id="KAJ7383680.1"/>
    </source>
</evidence>
<name>A0A9W9ZLU8_9CNID</name>
<dbReference type="PANTHER" id="PTHR31909">
    <property type="entry name" value="CHROMOSOME 20 ORF85 FAMILY MEMBER"/>
    <property type="match status" value="1"/>
</dbReference>
<dbReference type="PANTHER" id="PTHR31909:SF2">
    <property type="entry name" value="RIKEN CDNA 2410004P03 GENE"/>
    <property type="match status" value="1"/>
</dbReference>
<dbReference type="OrthoDB" id="9972212at2759"/>
<dbReference type="AlphaFoldDB" id="A0A9W9ZLU8"/>
<proteinExistence type="predicted"/>
<reference evidence="2" key="1">
    <citation type="submission" date="2023-01" db="EMBL/GenBank/DDBJ databases">
        <title>Genome assembly of the deep-sea coral Lophelia pertusa.</title>
        <authorList>
            <person name="Herrera S."/>
            <person name="Cordes E."/>
        </authorList>
    </citation>
    <scope>NUCLEOTIDE SEQUENCE</scope>
    <source>
        <strain evidence="2">USNM1676648</strain>
        <tissue evidence="2">Polyp</tissue>
    </source>
</reference>
<dbReference type="Pfam" id="PF14945">
    <property type="entry name" value="LLC1"/>
    <property type="match status" value="1"/>
</dbReference>
<gene>
    <name evidence="2" type="ORF">OS493_026210</name>
</gene>